<dbReference type="PANTHER" id="PTHR13789">
    <property type="entry name" value="MONOOXYGENASE"/>
    <property type="match status" value="1"/>
</dbReference>
<dbReference type="SUPFAM" id="SSF51905">
    <property type="entry name" value="FAD/NAD(P)-binding domain"/>
    <property type="match status" value="1"/>
</dbReference>
<reference evidence="8" key="2">
    <citation type="journal article" date="2018" name="Nat. Commun.">
        <title>Extreme sensitivity to ultraviolet light in the fungal pathogen causing white-nose syndrome of bats.</title>
        <authorList>
            <person name="Palmer J.M."/>
            <person name="Drees K.P."/>
            <person name="Foster J.T."/>
            <person name="Lindner D.L."/>
        </authorList>
    </citation>
    <scope>NUCLEOTIDE SEQUENCE [LARGE SCALE GENOMIC DNA]</scope>
    <source>
        <strain evidence="8">UAMH 10579</strain>
    </source>
</reference>
<reference evidence="7 8" key="1">
    <citation type="submission" date="2016-03" db="EMBL/GenBank/DDBJ databases">
        <title>Comparative genomics of Pseudogymnoascus destructans, the fungus causing white-nose syndrome of bats.</title>
        <authorList>
            <person name="Palmer J.M."/>
            <person name="Drees K.P."/>
            <person name="Foster J.T."/>
            <person name="Lindner D.L."/>
        </authorList>
    </citation>
    <scope>NUCLEOTIDE SEQUENCE [LARGE SCALE GENOMIC DNA]</scope>
    <source>
        <strain evidence="7 8">UAMH 10579</strain>
    </source>
</reference>
<dbReference type="Gene3D" id="3.50.50.60">
    <property type="entry name" value="FAD/NAD(P)-binding domain"/>
    <property type="match status" value="1"/>
</dbReference>
<dbReference type="InterPro" id="IPR023375">
    <property type="entry name" value="ADC_dom_sf"/>
</dbReference>
<dbReference type="InterPro" id="IPR002938">
    <property type="entry name" value="FAD-bd"/>
</dbReference>
<evidence type="ECO:0000313" key="7">
    <source>
        <dbReference type="EMBL" id="OBT99878.1"/>
    </source>
</evidence>
<evidence type="ECO:0000256" key="3">
    <source>
        <dbReference type="ARBA" id="ARBA00022827"/>
    </source>
</evidence>
<name>A0A1B8GVN7_9PEZI</name>
<evidence type="ECO:0000256" key="5">
    <source>
        <dbReference type="ARBA" id="ARBA00023033"/>
    </source>
</evidence>
<dbReference type="PRINTS" id="PR00420">
    <property type="entry name" value="RNGMNOXGNASE"/>
</dbReference>
<dbReference type="Proteomes" id="UP000091956">
    <property type="component" value="Unassembled WGS sequence"/>
</dbReference>
<comment type="similarity">
    <text evidence="1">Belongs to the paxM FAD-dependent monooxygenase family.</text>
</comment>
<dbReference type="GO" id="GO:0071949">
    <property type="term" value="F:FAD binding"/>
    <property type="evidence" value="ECO:0007669"/>
    <property type="project" value="InterPro"/>
</dbReference>
<dbReference type="EMBL" id="KV460211">
    <property type="protein sequence ID" value="OBT99878.1"/>
    <property type="molecule type" value="Genomic_DNA"/>
</dbReference>
<dbReference type="InterPro" id="IPR036188">
    <property type="entry name" value="FAD/NAD-bd_sf"/>
</dbReference>
<dbReference type="GeneID" id="28835581"/>
<dbReference type="AlphaFoldDB" id="A0A1B8GVN7"/>
<keyword evidence="4" id="KW-0560">Oxidoreductase</keyword>
<dbReference type="STRING" id="342668.A0A1B8GVN7"/>
<proteinExistence type="inferred from homology"/>
<dbReference type="GO" id="GO:0004497">
    <property type="term" value="F:monooxygenase activity"/>
    <property type="evidence" value="ECO:0007669"/>
    <property type="project" value="UniProtKB-KW"/>
</dbReference>
<keyword evidence="8" id="KW-1185">Reference proteome</keyword>
<dbReference type="SUPFAM" id="SSF160104">
    <property type="entry name" value="Acetoacetate decarboxylase-like"/>
    <property type="match status" value="1"/>
</dbReference>
<dbReference type="RefSeq" id="XP_018133611.1">
    <property type="nucleotide sequence ID" value="XM_018271706.2"/>
</dbReference>
<keyword evidence="5" id="KW-0503">Monooxygenase</keyword>
<keyword evidence="2" id="KW-0285">Flavoprotein</keyword>
<evidence type="ECO:0000256" key="2">
    <source>
        <dbReference type="ARBA" id="ARBA00022630"/>
    </source>
</evidence>
<dbReference type="PANTHER" id="PTHR13789:SF261">
    <property type="entry name" value="HYDROXYLASE, PUTATIVE (AFU_ORTHOLOGUE AFUA_7G00590)-RELATED"/>
    <property type="match status" value="1"/>
</dbReference>
<sequence length="669" mass="72496">MGSNEVSAMASELDPESTARPLHVCIAGAGIGGLSAAIALRQAGHRVVLYESSRFAVEIGAAIHLPPNVNGLLRRFGTRPEEWGANQAEHVTLYSKDGSIISTKNIAELSLAYPYPWQLSHRVDLHEELKRLATTLDGPGIPAIIKTQSQVISCDPETPSLVLKDGTVVGADMVLGADGVHSVLRRIITGQDIQPQLSGGSAFRFLVPVSQVKADPRTAWILERSGELQLWEGTNRRLVIYPCRNNTELNFVCLHPEIESAGSKEGWNNSASRQQLLTVYDEYCEGIKVLLSMADESSIRLWKLLDRPSLPTWINNKAALLGDAAHPFLPYQGQGGAQAIEDGAALGALFPLGVTPSEVPERLELYMKCRYDRATLVQNFSRAAAFKHSDNDDVGGISTDPLEFSKINFGHDAHDNAQAILLNHLASKAAVFTVSGIFGPLPGPTQDAFGNPRLMPQSSYFTSYVTFKTHLSYLRTFLPLTSSLRFAQPGGWATATLALTKHSNVPWLGYRSYSRLGLYLHNVQDSDGGKPDLYCAAAFEDSADAVVAHREAGKVPVFFAQLAASFSPTSFSLSASWEGRPILLMSLKGLFEAKSSEEATPFSPPEVTAKANMGTWEAEKADLTYTQLEGSALAEEFPTLSPVIERLRGIALQEVVSAGIVACPRDIVV</sequence>
<keyword evidence="3" id="KW-0274">FAD</keyword>
<evidence type="ECO:0000259" key="6">
    <source>
        <dbReference type="Pfam" id="PF01494"/>
    </source>
</evidence>
<dbReference type="Gene3D" id="2.40.400.10">
    <property type="entry name" value="Acetoacetate decarboxylase-like"/>
    <property type="match status" value="1"/>
</dbReference>
<organism evidence="7 8">
    <name type="scientific">Pseudogymnoascus verrucosus</name>
    <dbReference type="NCBI Taxonomy" id="342668"/>
    <lineage>
        <taxon>Eukaryota</taxon>
        <taxon>Fungi</taxon>
        <taxon>Dikarya</taxon>
        <taxon>Ascomycota</taxon>
        <taxon>Pezizomycotina</taxon>
        <taxon>Leotiomycetes</taxon>
        <taxon>Thelebolales</taxon>
        <taxon>Thelebolaceae</taxon>
        <taxon>Pseudogymnoascus</taxon>
    </lineage>
</organism>
<gene>
    <name evidence="7" type="ORF">VE01_02195</name>
</gene>
<evidence type="ECO:0000256" key="1">
    <source>
        <dbReference type="ARBA" id="ARBA00007992"/>
    </source>
</evidence>
<dbReference type="OrthoDB" id="1047367at2759"/>
<dbReference type="InterPro" id="IPR050493">
    <property type="entry name" value="FAD-dep_Monooxygenase_BioMet"/>
</dbReference>
<dbReference type="Pfam" id="PF01494">
    <property type="entry name" value="FAD_binding_3"/>
    <property type="match status" value="1"/>
</dbReference>
<accession>A0A1B8GVN7</accession>
<feature type="domain" description="FAD-binding" evidence="6">
    <location>
        <begin position="23"/>
        <end position="379"/>
    </location>
</feature>
<dbReference type="SUPFAM" id="SSF54373">
    <property type="entry name" value="FAD-linked reductases, C-terminal domain"/>
    <property type="match status" value="1"/>
</dbReference>
<evidence type="ECO:0000256" key="4">
    <source>
        <dbReference type="ARBA" id="ARBA00023002"/>
    </source>
</evidence>
<protein>
    <recommendedName>
        <fullName evidence="6">FAD-binding domain-containing protein</fullName>
    </recommendedName>
</protein>
<evidence type="ECO:0000313" key="8">
    <source>
        <dbReference type="Proteomes" id="UP000091956"/>
    </source>
</evidence>